<feature type="active site" description="Charge relay system" evidence="10">
    <location>
        <position position="251"/>
    </location>
</feature>
<reference evidence="16" key="1">
    <citation type="journal article" date="2019" name="Int. J. Syst. Evol. Microbiol.">
        <title>The Global Catalogue of Microorganisms (GCM) 10K type strain sequencing project: providing services to taxonomists for standard genome sequencing and annotation.</title>
        <authorList>
            <consortium name="The Broad Institute Genomics Platform"/>
            <consortium name="The Broad Institute Genome Sequencing Center for Infectious Disease"/>
            <person name="Wu L."/>
            <person name="Ma J."/>
        </authorList>
    </citation>
    <scope>NUCLEOTIDE SEQUENCE [LARGE SCALE GENOMIC DNA]</scope>
    <source>
        <strain evidence="16">CGMCC 4.7178</strain>
    </source>
</reference>
<feature type="compositionally biased region" description="Low complexity" evidence="11">
    <location>
        <begin position="404"/>
        <end position="425"/>
    </location>
</feature>
<dbReference type="PANTHER" id="PTHR43806:SF11">
    <property type="entry name" value="CEREVISIN-RELATED"/>
    <property type="match status" value="1"/>
</dbReference>
<evidence type="ECO:0000256" key="10">
    <source>
        <dbReference type="PROSITE-ProRule" id="PRU01240"/>
    </source>
</evidence>
<keyword evidence="6 10" id="KW-0378">Hydrolase</keyword>
<evidence type="ECO:0000259" key="14">
    <source>
        <dbReference type="Pfam" id="PF00082"/>
    </source>
</evidence>
<keyword evidence="8 12" id="KW-1133">Transmembrane helix</keyword>
<dbReference type="InterPro" id="IPR015500">
    <property type="entry name" value="Peptidase_S8_subtilisin-rel"/>
</dbReference>
<feature type="signal peptide" evidence="13">
    <location>
        <begin position="1"/>
        <end position="29"/>
    </location>
</feature>
<evidence type="ECO:0000256" key="1">
    <source>
        <dbReference type="ARBA" id="ARBA00004162"/>
    </source>
</evidence>
<keyword evidence="5 12" id="KW-0812">Transmembrane</keyword>
<dbReference type="InterPro" id="IPR022398">
    <property type="entry name" value="Peptidase_S8_His-AS"/>
</dbReference>
<evidence type="ECO:0000256" key="7">
    <source>
        <dbReference type="ARBA" id="ARBA00022825"/>
    </source>
</evidence>
<dbReference type="Gene3D" id="3.40.50.200">
    <property type="entry name" value="Peptidase S8/S53 domain"/>
    <property type="match status" value="1"/>
</dbReference>
<feature type="domain" description="Peptidase S8/S53" evidence="14">
    <location>
        <begin position="53"/>
        <end position="303"/>
    </location>
</feature>
<dbReference type="Pfam" id="PF00082">
    <property type="entry name" value="Peptidase_S8"/>
    <property type="match status" value="1"/>
</dbReference>
<evidence type="ECO:0000313" key="15">
    <source>
        <dbReference type="EMBL" id="GGO56003.1"/>
    </source>
</evidence>
<sequence>MGITRILRVIGSASLTGALVFASAPPATADQVRDDQWALKSLDAESVWEISRGKGQTVAVIDDGVNARHPDLKGNVIEGKDFIDGGSTAPKNGDNHGTGIAGIIAGHGHGLGNRDGVMGLAPEAKVLAIRANASNSLQFDKAVKYAVDHGASVINISQGGGKYSVDDEEAVAYALKKNVPIVASTGNSGKSVEYPAAYPGLVAVGGLEKSNTIWDNSNNGKQTLLSAPAVDIVSTGGPRNLNGYGIGDGTSTATAYVSAAAALVRSKYPKLTAGQVVNRLTKTAEMPDSEKATKLPDDRYGYGALRPLAALQEDVPKGPAYGPLSLPLKIKSDLEEAEKLKESQAQQKEADREFVILWVITGVLALLFVGGIILMILLVRRRRKKKRNVELAGPSPYPYPPGQAPGYGMPHYQQQPDAQQQMSAPPQQPPLN</sequence>
<feature type="transmembrane region" description="Helical" evidence="12">
    <location>
        <begin position="355"/>
        <end position="379"/>
    </location>
</feature>
<dbReference type="PROSITE" id="PS51892">
    <property type="entry name" value="SUBTILASE"/>
    <property type="match status" value="1"/>
</dbReference>
<evidence type="ECO:0000256" key="4">
    <source>
        <dbReference type="ARBA" id="ARBA00022670"/>
    </source>
</evidence>
<dbReference type="InterPro" id="IPR036852">
    <property type="entry name" value="Peptidase_S8/S53_dom_sf"/>
</dbReference>
<keyword evidence="9 12" id="KW-0472">Membrane</keyword>
<dbReference type="SUPFAM" id="SSF52743">
    <property type="entry name" value="Subtilisin-like"/>
    <property type="match status" value="1"/>
</dbReference>
<comment type="caution">
    <text evidence="15">The sequence shown here is derived from an EMBL/GenBank/DDBJ whole genome shotgun (WGS) entry which is preliminary data.</text>
</comment>
<evidence type="ECO:0000256" key="8">
    <source>
        <dbReference type="ARBA" id="ARBA00022989"/>
    </source>
</evidence>
<dbReference type="InterPro" id="IPR023834">
    <property type="entry name" value="T7SS_pept_S8A_mycosin"/>
</dbReference>
<dbReference type="EMBL" id="BMMP01000018">
    <property type="protein sequence ID" value="GGO56003.1"/>
    <property type="molecule type" value="Genomic_DNA"/>
</dbReference>
<evidence type="ECO:0000256" key="12">
    <source>
        <dbReference type="SAM" id="Phobius"/>
    </source>
</evidence>
<accession>A0ABQ2MQK9</accession>
<dbReference type="NCBIfam" id="TIGR03921">
    <property type="entry name" value="T7SS_mycosin"/>
    <property type="match status" value="1"/>
</dbReference>
<protein>
    <recommendedName>
        <fullName evidence="14">Peptidase S8/S53 domain-containing protein</fullName>
    </recommendedName>
</protein>
<feature type="chain" id="PRO_5045433740" description="Peptidase S8/S53 domain-containing protein" evidence="13">
    <location>
        <begin position="30"/>
        <end position="432"/>
    </location>
</feature>
<evidence type="ECO:0000256" key="3">
    <source>
        <dbReference type="ARBA" id="ARBA00022475"/>
    </source>
</evidence>
<keyword evidence="13" id="KW-0732">Signal</keyword>
<comment type="similarity">
    <text evidence="2 10">Belongs to the peptidase S8 family.</text>
</comment>
<feature type="active site" description="Charge relay system" evidence="10">
    <location>
        <position position="96"/>
    </location>
</feature>
<keyword evidence="7 10" id="KW-0720">Serine protease</keyword>
<evidence type="ECO:0000256" key="11">
    <source>
        <dbReference type="SAM" id="MobiDB-lite"/>
    </source>
</evidence>
<evidence type="ECO:0000256" key="6">
    <source>
        <dbReference type="ARBA" id="ARBA00022801"/>
    </source>
</evidence>
<keyword evidence="3" id="KW-1003">Cell membrane</keyword>
<feature type="active site" description="Charge relay system" evidence="10">
    <location>
        <position position="62"/>
    </location>
</feature>
<evidence type="ECO:0000256" key="5">
    <source>
        <dbReference type="ARBA" id="ARBA00022692"/>
    </source>
</evidence>
<feature type="region of interest" description="Disordered" evidence="11">
    <location>
        <begin position="390"/>
        <end position="432"/>
    </location>
</feature>
<dbReference type="PROSITE" id="PS00136">
    <property type="entry name" value="SUBTILASE_ASP"/>
    <property type="match status" value="1"/>
</dbReference>
<proteinExistence type="inferred from homology"/>
<dbReference type="InterPro" id="IPR000209">
    <property type="entry name" value="Peptidase_S8/S53_dom"/>
</dbReference>
<evidence type="ECO:0000256" key="9">
    <source>
        <dbReference type="ARBA" id="ARBA00023136"/>
    </source>
</evidence>
<dbReference type="PRINTS" id="PR00723">
    <property type="entry name" value="SUBTILISIN"/>
</dbReference>
<keyword evidence="16" id="KW-1185">Reference proteome</keyword>
<evidence type="ECO:0000313" key="16">
    <source>
        <dbReference type="Proteomes" id="UP000631535"/>
    </source>
</evidence>
<keyword evidence="4 10" id="KW-0645">Protease</keyword>
<dbReference type="Proteomes" id="UP000631535">
    <property type="component" value="Unassembled WGS sequence"/>
</dbReference>
<dbReference type="PANTHER" id="PTHR43806">
    <property type="entry name" value="PEPTIDASE S8"/>
    <property type="match status" value="1"/>
</dbReference>
<gene>
    <name evidence="15" type="ORF">GCM10012287_48580</name>
</gene>
<evidence type="ECO:0000256" key="13">
    <source>
        <dbReference type="SAM" id="SignalP"/>
    </source>
</evidence>
<evidence type="ECO:0000256" key="2">
    <source>
        <dbReference type="ARBA" id="ARBA00011073"/>
    </source>
</evidence>
<name>A0ABQ2MQK9_9ACTN</name>
<dbReference type="PROSITE" id="PS00137">
    <property type="entry name" value="SUBTILASE_HIS"/>
    <property type="match status" value="1"/>
</dbReference>
<dbReference type="RefSeq" id="WP_189039324.1">
    <property type="nucleotide sequence ID" value="NZ_BMMP01000018.1"/>
</dbReference>
<organism evidence="15 16">
    <name type="scientific">Streptomyces daqingensis</name>
    <dbReference type="NCBI Taxonomy" id="1472640"/>
    <lineage>
        <taxon>Bacteria</taxon>
        <taxon>Bacillati</taxon>
        <taxon>Actinomycetota</taxon>
        <taxon>Actinomycetes</taxon>
        <taxon>Kitasatosporales</taxon>
        <taxon>Streptomycetaceae</taxon>
        <taxon>Streptomyces</taxon>
    </lineage>
</organism>
<dbReference type="InterPro" id="IPR023827">
    <property type="entry name" value="Peptidase_S8_Asp-AS"/>
</dbReference>
<comment type="subcellular location">
    <subcellularLocation>
        <location evidence="1">Cell membrane</location>
        <topology evidence="1">Single-pass membrane protein</topology>
    </subcellularLocation>
</comment>
<dbReference type="InterPro" id="IPR050131">
    <property type="entry name" value="Peptidase_S8_subtilisin-like"/>
</dbReference>